<proteinExistence type="predicted"/>
<reference evidence="1 2" key="1">
    <citation type="submission" date="2017-11" db="EMBL/GenBank/DDBJ databases">
        <title>Comparative genomic analysis of Holospora spp., intranuclear symbionts of paramecia.</title>
        <authorList>
            <person name="Garushyants S.K."/>
            <person name="Beliavskaya A."/>
            <person name="Malko D.B."/>
            <person name="Logacheva M.D."/>
            <person name="Rautian M.S."/>
            <person name="Gelfand M.S."/>
        </authorList>
    </citation>
    <scope>NUCLEOTIDE SEQUENCE [LARGE SCALE GENOMIC DNA]</scope>
    <source>
        <strain evidence="2">02AZ16</strain>
    </source>
</reference>
<sequence>MAMMAKLFWMRFSFWVDKKEDTGSSSVFHSSCIEAREELLLTPALGQDGFEKLSVTRDSKILQKTQARQGQGVDYLDCSVQGLCNEIDKIFYRALFLFLFRDRFDINIRLIYILRCIPLFNKKI</sequence>
<dbReference type="EMBL" id="PHHC01000064">
    <property type="protein sequence ID" value="PPE05558.1"/>
    <property type="molecule type" value="Genomic_DNA"/>
</dbReference>
<evidence type="ECO:0000313" key="1">
    <source>
        <dbReference type="EMBL" id="PPE05558.1"/>
    </source>
</evidence>
<dbReference type="AlphaFoldDB" id="A0A2S5RE42"/>
<protein>
    <submittedName>
        <fullName evidence="1">Uncharacterized protein</fullName>
    </submittedName>
</protein>
<gene>
    <name evidence="1" type="ORF">HCUR_00204</name>
</gene>
<name>A0A2S5RE42_9PROT</name>
<comment type="caution">
    <text evidence="1">The sequence shown here is derived from an EMBL/GenBank/DDBJ whole genome shotgun (WGS) entry which is preliminary data.</text>
</comment>
<accession>A0A2S5RE42</accession>
<keyword evidence="2" id="KW-1185">Reference proteome</keyword>
<organism evidence="1 2">
    <name type="scientific">Holospora curviuscula</name>
    <dbReference type="NCBI Taxonomy" id="1082868"/>
    <lineage>
        <taxon>Bacteria</taxon>
        <taxon>Pseudomonadati</taxon>
        <taxon>Pseudomonadota</taxon>
        <taxon>Alphaproteobacteria</taxon>
        <taxon>Holosporales</taxon>
        <taxon>Holosporaceae</taxon>
        <taxon>Holospora</taxon>
    </lineage>
</organism>
<evidence type="ECO:0000313" key="2">
    <source>
        <dbReference type="Proteomes" id="UP000239425"/>
    </source>
</evidence>
<dbReference type="Proteomes" id="UP000239425">
    <property type="component" value="Unassembled WGS sequence"/>
</dbReference>